<gene>
    <name evidence="3" type="ORF">LIER_08344</name>
</gene>
<dbReference type="EMBL" id="BAABME010001347">
    <property type="protein sequence ID" value="GAA0149078.1"/>
    <property type="molecule type" value="Genomic_DNA"/>
</dbReference>
<comment type="caution">
    <text evidence="3">The sequence shown here is derived from an EMBL/GenBank/DDBJ whole genome shotgun (WGS) entry which is preliminary data.</text>
</comment>
<comment type="subcellular location">
    <subcellularLocation>
        <location evidence="1">Nucleus</location>
    </subcellularLocation>
</comment>
<accession>A0AAV3PCX6</accession>
<keyword evidence="4" id="KW-1185">Reference proteome</keyword>
<dbReference type="Proteomes" id="UP001454036">
    <property type="component" value="Unassembled WGS sequence"/>
</dbReference>
<name>A0AAV3PCX6_LITER</name>
<reference evidence="3 4" key="1">
    <citation type="submission" date="2024-01" db="EMBL/GenBank/DDBJ databases">
        <title>The complete chloroplast genome sequence of Lithospermum erythrorhizon: insights into the phylogenetic relationship among Boraginaceae species and the maternal lineages of purple gromwells.</title>
        <authorList>
            <person name="Okada T."/>
            <person name="Watanabe K."/>
        </authorList>
    </citation>
    <scope>NUCLEOTIDE SEQUENCE [LARGE SCALE GENOMIC DNA]</scope>
</reference>
<proteinExistence type="predicted"/>
<protein>
    <submittedName>
        <fullName evidence="3">Uncharacterized protein</fullName>
    </submittedName>
</protein>
<evidence type="ECO:0000256" key="1">
    <source>
        <dbReference type="ARBA" id="ARBA00004123"/>
    </source>
</evidence>
<keyword evidence="2" id="KW-0238">DNA-binding</keyword>
<dbReference type="AlphaFoldDB" id="A0AAV3PCX6"/>
<organism evidence="3 4">
    <name type="scientific">Lithospermum erythrorhizon</name>
    <name type="common">Purple gromwell</name>
    <name type="synonym">Lithospermum officinale var. erythrorhizon</name>
    <dbReference type="NCBI Taxonomy" id="34254"/>
    <lineage>
        <taxon>Eukaryota</taxon>
        <taxon>Viridiplantae</taxon>
        <taxon>Streptophyta</taxon>
        <taxon>Embryophyta</taxon>
        <taxon>Tracheophyta</taxon>
        <taxon>Spermatophyta</taxon>
        <taxon>Magnoliopsida</taxon>
        <taxon>eudicotyledons</taxon>
        <taxon>Gunneridae</taxon>
        <taxon>Pentapetalae</taxon>
        <taxon>asterids</taxon>
        <taxon>lamiids</taxon>
        <taxon>Boraginales</taxon>
        <taxon>Boraginaceae</taxon>
        <taxon>Boraginoideae</taxon>
        <taxon>Lithospermeae</taxon>
        <taxon>Lithospermum</taxon>
    </lineage>
</organism>
<dbReference type="GO" id="GO:0005634">
    <property type="term" value="C:nucleus"/>
    <property type="evidence" value="ECO:0007669"/>
    <property type="project" value="UniProtKB-SubCell"/>
</dbReference>
<dbReference type="PANTHER" id="PTHR31312">
    <property type="entry name" value="TRANSCRIPTION ACTIVATOR GLK1"/>
    <property type="match status" value="1"/>
</dbReference>
<dbReference type="GO" id="GO:0045893">
    <property type="term" value="P:positive regulation of DNA-templated transcription"/>
    <property type="evidence" value="ECO:0007669"/>
    <property type="project" value="InterPro"/>
</dbReference>
<dbReference type="GO" id="GO:0003700">
    <property type="term" value="F:DNA-binding transcription factor activity"/>
    <property type="evidence" value="ECO:0007669"/>
    <property type="project" value="InterPro"/>
</dbReference>
<dbReference type="PANTHER" id="PTHR31312:SF1">
    <property type="entry name" value="TRANSCRIPTION ACTIVATOR GLK1"/>
    <property type="match status" value="1"/>
</dbReference>
<dbReference type="InterPro" id="IPR044825">
    <property type="entry name" value="GLK1/2-like"/>
</dbReference>
<dbReference type="GO" id="GO:0000976">
    <property type="term" value="F:transcription cis-regulatory region binding"/>
    <property type="evidence" value="ECO:0007669"/>
    <property type="project" value="TreeGrafter"/>
</dbReference>
<evidence type="ECO:0000313" key="3">
    <source>
        <dbReference type="EMBL" id="GAA0149078.1"/>
    </source>
</evidence>
<evidence type="ECO:0000313" key="4">
    <source>
        <dbReference type="Proteomes" id="UP001454036"/>
    </source>
</evidence>
<evidence type="ECO:0000256" key="2">
    <source>
        <dbReference type="ARBA" id="ARBA00023125"/>
    </source>
</evidence>
<sequence>MATSSDQSILLAFSPSTWLSAATMYKVDPGIGFPVASIGQTLPKPPLDVQPTKESIDAALGDVLAKPWLPLPLGLRAPSIDSVLGALQREGVSKVPPTTCAS</sequence>